<comment type="caution">
    <text evidence="1">The sequence shown here is derived from an EMBL/GenBank/DDBJ whole genome shotgun (WGS) entry which is preliminary data.</text>
</comment>
<evidence type="ECO:0000313" key="1">
    <source>
        <dbReference type="EMBL" id="CDM60148.1"/>
    </source>
</evidence>
<proteinExistence type="predicted"/>
<dbReference type="AlphaFoldDB" id="W6RMH9"/>
<reference evidence="1" key="1">
    <citation type="submission" date="2013-11" db="EMBL/GenBank/DDBJ databases">
        <title>Draft genome sequence of the broad-host-range Rhizobium sp. LPU83 strain, a member of the low-genetic diversity Oregon-like Rhizobium sp. group.</title>
        <authorList>
            <person name="Wibberg D."/>
            <person name="Puehler A."/>
            <person name="Schlueter A."/>
        </authorList>
    </citation>
    <scope>NUCLEOTIDE SEQUENCE [LARGE SCALE GENOMIC DNA]</scope>
    <source>
        <strain evidence="1">LPU83</strain>
        <plasmid evidence="1">pLPU83b</plasmid>
    </source>
</reference>
<protein>
    <submittedName>
        <fullName evidence="1">Uncharacterized protein</fullName>
    </submittedName>
</protein>
<accession>W6RMH9</accession>
<name>W6RMH9_9HYPH</name>
<dbReference type="PROSITE" id="PS51257">
    <property type="entry name" value="PROKAR_LIPOPROTEIN"/>
    <property type="match status" value="1"/>
</dbReference>
<organism evidence="1 2">
    <name type="scientific">Rhizobium favelukesii</name>
    <dbReference type="NCBI Taxonomy" id="348824"/>
    <lineage>
        <taxon>Bacteria</taxon>
        <taxon>Pseudomonadati</taxon>
        <taxon>Pseudomonadota</taxon>
        <taxon>Alphaproteobacteria</taxon>
        <taxon>Hyphomicrobiales</taxon>
        <taxon>Rhizobiaceae</taxon>
        <taxon>Rhizobium/Agrobacterium group</taxon>
        <taxon>Rhizobium</taxon>
    </lineage>
</organism>
<geneLocation type="plasmid" evidence="1">
    <name>pLPU83b</name>
</geneLocation>
<sequence length="84" mass="8699">MTATSSKARRLGKGALAMAASTDLVPVASSATACTECSSGAQADDGGVIPFPRPRYEGHVEKEVRIQMSDGIALRRYLSSARGG</sequence>
<dbReference type="EMBL" id="CBYB010000010">
    <property type="protein sequence ID" value="CDM60148.1"/>
    <property type="molecule type" value="Genomic_DNA"/>
</dbReference>
<gene>
    <name evidence="1" type="ORF">LPU83_pLPU83b_0152</name>
</gene>
<keyword evidence="1" id="KW-0614">Plasmid</keyword>
<evidence type="ECO:0000313" key="2">
    <source>
        <dbReference type="Proteomes" id="UP000019443"/>
    </source>
</evidence>
<dbReference type="Proteomes" id="UP000019443">
    <property type="component" value="Unassembled WGS sequence"/>
</dbReference>
<keyword evidence="2" id="KW-1185">Reference proteome</keyword>